<dbReference type="Proteomes" id="UP000054560">
    <property type="component" value="Unassembled WGS sequence"/>
</dbReference>
<evidence type="ECO:0000313" key="2">
    <source>
        <dbReference type="Proteomes" id="UP000054560"/>
    </source>
</evidence>
<evidence type="ECO:0000313" key="1">
    <source>
        <dbReference type="EMBL" id="KNC76498.1"/>
    </source>
</evidence>
<sequence length="279" mass="29393">MGELAQSAGQGGFKSPCSIVDKEFVSFRSGSTAIANNMQSVVKVDATSVELEITGVEIPCVPRHAGPIQTLEGNIQAVEESGSLGCTKKPLADETQTGDVVSSAISTVTTENKLKGLDGADATEARESRAIAQGTDGVVLTHMPQQAQIPPNSATTPHAKTLDVDITQPVAAVNTDMEDRDSKPPLVVTPVVCCYPQTKSLNEDLDTRERATANAAVVCAQTIHIQVPDHITSLEPVDALAKPDSCATPHNPMVYLANYSLPTRTVAVLRGTLGFNHEL</sequence>
<organism evidence="1 2">
    <name type="scientific">Sphaeroforma arctica JP610</name>
    <dbReference type="NCBI Taxonomy" id="667725"/>
    <lineage>
        <taxon>Eukaryota</taxon>
        <taxon>Ichthyosporea</taxon>
        <taxon>Ichthyophonida</taxon>
        <taxon>Sphaeroforma</taxon>
    </lineage>
</organism>
<proteinExistence type="predicted"/>
<dbReference type="EMBL" id="KQ243080">
    <property type="protein sequence ID" value="KNC76498.1"/>
    <property type="molecule type" value="Genomic_DNA"/>
</dbReference>
<accession>A0A0L0FKE3</accession>
<protein>
    <submittedName>
        <fullName evidence="1">Uncharacterized protein</fullName>
    </submittedName>
</protein>
<keyword evidence="2" id="KW-1185">Reference proteome</keyword>
<dbReference type="AlphaFoldDB" id="A0A0L0FKE3"/>
<dbReference type="GeneID" id="25911509"/>
<gene>
    <name evidence="1" type="ORF">SARC_11005</name>
</gene>
<dbReference type="RefSeq" id="XP_014150400.1">
    <property type="nucleotide sequence ID" value="XM_014294925.1"/>
</dbReference>
<name>A0A0L0FKE3_9EUKA</name>
<reference evidence="1 2" key="1">
    <citation type="submission" date="2011-02" db="EMBL/GenBank/DDBJ databases">
        <title>The Genome Sequence of Sphaeroforma arctica JP610.</title>
        <authorList>
            <consortium name="The Broad Institute Genome Sequencing Platform"/>
            <person name="Russ C."/>
            <person name="Cuomo C."/>
            <person name="Young S.K."/>
            <person name="Zeng Q."/>
            <person name="Gargeya S."/>
            <person name="Alvarado L."/>
            <person name="Berlin A."/>
            <person name="Chapman S.B."/>
            <person name="Chen Z."/>
            <person name="Freedman E."/>
            <person name="Gellesch M."/>
            <person name="Goldberg J."/>
            <person name="Griggs A."/>
            <person name="Gujja S."/>
            <person name="Heilman E."/>
            <person name="Heiman D."/>
            <person name="Howarth C."/>
            <person name="Mehta T."/>
            <person name="Neiman D."/>
            <person name="Pearson M."/>
            <person name="Roberts A."/>
            <person name="Saif S."/>
            <person name="Shea T."/>
            <person name="Shenoy N."/>
            <person name="Sisk P."/>
            <person name="Stolte C."/>
            <person name="Sykes S."/>
            <person name="White J."/>
            <person name="Yandava C."/>
            <person name="Burger G."/>
            <person name="Gray M.W."/>
            <person name="Holland P.W.H."/>
            <person name="King N."/>
            <person name="Lang F.B.F."/>
            <person name="Roger A.J."/>
            <person name="Ruiz-Trillo I."/>
            <person name="Haas B."/>
            <person name="Nusbaum C."/>
            <person name="Birren B."/>
        </authorList>
    </citation>
    <scope>NUCLEOTIDE SEQUENCE [LARGE SCALE GENOMIC DNA]</scope>
    <source>
        <strain evidence="1 2">JP610</strain>
    </source>
</reference>